<dbReference type="Gene3D" id="1.10.1520.10">
    <property type="entry name" value="Ribonuclease III domain"/>
    <property type="match status" value="1"/>
</dbReference>
<evidence type="ECO:0000259" key="3">
    <source>
        <dbReference type="PROSITE" id="PS50137"/>
    </source>
</evidence>
<feature type="domain" description="DRBM" evidence="3">
    <location>
        <begin position="197"/>
        <end position="264"/>
    </location>
</feature>
<accession>A0A9P7FT37</accession>
<dbReference type="CDD" id="cd00593">
    <property type="entry name" value="RIBOc"/>
    <property type="match status" value="1"/>
</dbReference>
<evidence type="ECO:0000256" key="2">
    <source>
        <dbReference type="PROSITE-ProRule" id="PRU00266"/>
    </source>
</evidence>
<keyword evidence="6" id="KW-1185">Reference proteome</keyword>
<dbReference type="EMBL" id="JABCKI010005813">
    <property type="protein sequence ID" value="KAG5637643.1"/>
    <property type="molecule type" value="Genomic_DNA"/>
</dbReference>
<feature type="domain" description="RNase III" evidence="4">
    <location>
        <begin position="1"/>
        <end position="131"/>
    </location>
</feature>
<protein>
    <recommendedName>
        <fullName evidence="7">DRBM domain-containing protein</fullName>
    </recommendedName>
</protein>
<proteinExistence type="predicted"/>
<dbReference type="Pfam" id="PF00636">
    <property type="entry name" value="Ribonuclease_3"/>
    <property type="match status" value="1"/>
</dbReference>
<dbReference type="AlphaFoldDB" id="A0A9P7FT37"/>
<dbReference type="SMART" id="SM00535">
    <property type="entry name" value="RIBOc"/>
    <property type="match status" value="1"/>
</dbReference>
<reference evidence="5" key="2">
    <citation type="submission" date="2021-10" db="EMBL/GenBank/DDBJ databases">
        <title>Phylogenomics reveals ancestral predisposition of the termite-cultivated fungus Termitomyces towards a domesticated lifestyle.</title>
        <authorList>
            <person name="Auxier B."/>
            <person name="Grum-Grzhimaylo A."/>
            <person name="Cardenas M.E."/>
            <person name="Lodge J.D."/>
            <person name="Laessoe T."/>
            <person name="Pedersen O."/>
            <person name="Smith M.E."/>
            <person name="Kuyper T.W."/>
            <person name="Franco-Molano E.A."/>
            <person name="Baroni T.J."/>
            <person name="Aanen D.K."/>
        </authorList>
    </citation>
    <scope>NUCLEOTIDE SEQUENCE</scope>
    <source>
        <strain evidence="5">D49</strain>
    </source>
</reference>
<dbReference type="GO" id="GO:0006396">
    <property type="term" value="P:RNA processing"/>
    <property type="evidence" value="ECO:0007669"/>
    <property type="project" value="InterPro"/>
</dbReference>
<evidence type="ECO:0000256" key="1">
    <source>
        <dbReference type="ARBA" id="ARBA00022884"/>
    </source>
</evidence>
<organism evidence="5 6">
    <name type="scientific">Sphagnurus paluster</name>
    <dbReference type="NCBI Taxonomy" id="117069"/>
    <lineage>
        <taxon>Eukaryota</taxon>
        <taxon>Fungi</taxon>
        <taxon>Dikarya</taxon>
        <taxon>Basidiomycota</taxon>
        <taxon>Agaricomycotina</taxon>
        <taxon>Agaricomycetes</taxon>
        <taxon>Agaricomycetidae</taxon>
        <taxon>Agaricales</taxon>
        <taxon>Tricholomatineae</taxon>
        <taxon>Lyophyllaceae</taxon>
        <taxon>Sphagnurus</taxon>
    </lineage>
</organism>
<dbReference type="InterPro" id="IPR000999">
    <property type="entry name" value="RNase_III_dom"/>
</dbReference>
<name>A0A9P7FT37_9AGAR</name>
<dbReference type="OrthoDB" id="3353871at2759"/>
<sequence>MNTLPPLPKIEGDIDLVLDIYTHSSLRFPSGPDSLNDDYGDTDRLAELGSRILDLAVTFHFYSKKPMLTANEIAEHRDRVLSDEQLSSWLDEYGLKTKLRYAPTAKDEVGSPQELRRFFHTYIGALHIRNGMATIQEWISRLIDPDAPPMPRPFSPTVSDIPPKQLGWGQPFPPSHPPPPLPSPMYQPTPSDVPKTVSLALVNQTAVQHKIKVTYLAEQEGPPHSPTWTVRCMMDDVEKGRGTGASQKKAKEEAARQAWGMMGW</sequence>
<evidence type="ECO:0008006" key="7">
    <source>
        <dbReference type="Google" id="ProtNLM"/>
    </source>
</evidence>
<dbReference type="GO" id="GO:0003723">
    <property type="term" value="F:RNA binding"/>
    <property type="evidence" value="ECO:0007669"/>
    <property type="project" value="UniProtKB-UniRule"/>
</dbReference>
<evidence type="ECO:0000313" key="5">
    <source>
        <dbReference type="EMBL" id="KAG5637643.1"/>
    </source>
</evidence>
<dbReference type="SUPFAM" id="SSF69065">
    <property type="entry name" value="RNase III domain-like"/>
    <property type="match status" value="1"/>
</dbReference>
<evidence type="ECO:0000313" key="6">
    <source>
        <dbReference type="Proteomes" id="UP000717328"/>
    </source>
</evidence>
<dbReference type="CDD" id="cd10845">
    <property type="entry name" value="DSRM_RNAse_III_family"/>
    <property type="match status" value="1"/>
</dbReference>
<evidence type="ECO:0000259" key="4">
    <source>
        <dbReference type="PROSITE" id="PS50142"/>
    </source>
</evidence>
<dbReference type="GO" id="GO:0004525">
    <property type="term" value="F:ribonuclease III activity"/>
    <property type="evidence" value="ECO:0007669"/>
    <property type="project" value="InterPro"/>
</dbReference>
<dbReference type="SMART" id="SM00358">
    <property type="entry name" value="DSRM"/>
    <property type="match status" value="1"/>
</dbReference>
<dbReference type="InterPro" id="IPR014720">
    <property type="entry name" value="dsRBD_dom"/>
</dbReference>
<dbReference type="Gene3D" id="3.30.160.20">
    <property type="match status" value="1"/>
</dbReference>
<gene>
    <name evidence="5" type="ORF">H0H81_003720</name>
</gene>
<dbReference type="PROSITE" id="PS50142">
    <property type="entry name" value="RNASE_3_2"/>
    <property type="match status" value="1"/>
</dbReference>
<dbReference type="PROSITE" id="PS50137">
    <property type="entry name" value="DS_RBD"/>
    <property type="match status" value="1"/>
</dbReference>
<reference evidence="5" key="1">
    <citation type="submission" date="2021-02" db="EMBL/GenBank/DDBJ databases">
        <authorList>
            <person name="Nieuwenhuis M."/>
            <person name="Van De Peppel L.J.J."/>
        </authorList>
    </citation>
    <scope>NUCLEOTIDE SEQUENCE</scope>
    <source>
        <strain evidence="5">D49</strain>
    </source>
</reference>
<dbReference type="Pfam" id="PF00035">
    <property type="entry name" value="dsrm"/>
    <property type="match status" value="1"/>
</dbReference>
<dbReference type="SUPFAM" id="SSF54768">
    <property type="entry name" value="dsRNA-binding domain-like"/>
    <property type="match status" value="1"/>
</dbReference>
<keyword evidence="1 2" id="KW-0694">RNA-binding</keyword>
<dbReference type="Proteomes" id="UP000717328">
    <property type="component" value="Unassembled WGS sequence"/>
</dbReference>
<comment type="caution">
    <text evidence="5">The sequence shown here is derived from an EMBL/GenBank/DDBJ whole genome shotgun (WGS) entry which is preliminary data.</text>
</comment>
<dbReference type="InterPro" id="IPR036389">
    <property type="entry name" value="RNase_III_sf"/>
</dbReference>